<name>A0A0D3KHF4_EMIH1</name>
<evidence type="ECO:0000313" key="7">
    <source>
        <dbReference type="Proteomes" id="UP000013827"/>
    </source>
</evidence>
<feature type="binding site" evidence="5">
    <location>
        <position position="191"/>
    </location>
    <ligand>
        <name>chlorophyll a</name>
        <dbReference type="ChEBI" id="CHEBI:58416"/>
        <label>1</label>
    </ligand>
</feature>
<evidence type="ECO:0000256" key="2">
    <source>
        <dbReference type="ARBA" id="ARBA00022528"/>
    </source>
</evidence>
<dbReference type="GO" id="GO:0016020">
    <property type="term" value="C:membrane"/>
    <property type="evidence" value="ECO:0007669"/>
    <property type="project" value="InterPro"/>
</dbReference>
<dbReference type="GO" id="GO:0009765">
    <property type="term" value="P:photosynthesis, light harvesting"/>
    <property type="evidence" value="ECO:0007669"/>
    <property type="project" value="InterPro"/>
</dbReference>
<dbReference type="EnsemblProtists" id="EOD35189">
    <property type="protein sequence ID" value="EOD35189"/>
    <property type="gene ID" value="EMIHUDRAFT_363095"/>
</dbReference>
<keyword evidence="5" id="KW-0157">Chromophore</keyword>
<keyword evidence="5" id="KW-0148">Chlorophyll</keyword>
<dbReference type="GO" id="GO:0009507">
    <property type="term" value="C:chloroplast"/>
    <property type="evidence" value="ECO:0007669"/>
    <property type="project" value="UniProtKB-SubCell"/>
</dbReference>
<dbReference type="Gene3D" id="1.10.3460.10">
    <property type="entry name" value="Chlorophyll a/b binding protein domain"/>
    <property type="match status" value="1"/>
</dbReference>
<evidence type="ECO:0000313" key="6">
    <source>
        <dbReference type="EnsemblProtists" id="EOD35189"/>
    </source>
</evidence>
<dbReference type="Pfam" id="PF00504">
    <property type="entry name" value="Chloroa_b-bind"/>
    <property type="match status" value="1"/>
</dbReference>
<dbReference type="HOGENOM" id="CLU_057943_4_0_1"/>
<feature type="binding site" evidence="5">
    <location>
        <position position="45"/>
    </location>
    <ligand>
        <name>chlorophyll a</name>
        <dbReference type="ChEBI" id="CHEBI:58416"/>
        <label>1</label>
    </ligand>
</feature>
<feature type="binding site" evidence="5">
    <location>
        <position position="197"/>
    </location>
    <ligand>
        <name>chlorophyll a</name>
        <dbReference type="ChEBI" id="CHEBI:58416"/>
        <label>1</label>
    </ligand>
</feature>
<sequence>MLAAAVSTPLSFAGAAAAPLARASAPAMSALPELSKKLNPVLGYWDPLNLAELNFWGAGDDATVGFLRHAEIKHGRVAMAAFVGYCVQSNVHFPWAPFNSIPTNIAPAEQWAQLPEAAKWQIILFVGFLEVYSEHSFILEKYGQKHYMKGGKPGFFPDFDTMVHPVPLNLWDPLKAYKGASAERKADGLLKEVNNGRLAMIGIMGFCAEARVPGAVPALSNIAHYAGDPMAPFAANFHLPGFAS</sequence>
<evidence type="ECO:0008006" key="8">
    <source>
        <dbReference type="Google" id="ProtNLM"/>
    </source>
</evidence>
<dbReference type="GeneID" id="17280460"/>
<dbReference type="PANTHER" id="PTHR21649">
    <property type="entry name" value="CHLOROPHYLL A/B BINDING PROTEIN"/>
    <property type="match status" value="1"/>
</dbReference>
<dbReference type="InterPro" id="IPR022796">
    <property type="entry name" value="Chloroa_b-bind"/>
</dbReference>
<keyword evidence="3" id="KW-0602">Photosynthesis</keyword>
<feature type="binding site" evidence="5">
    <location>
        <position position="195"/>
    </location>
    <ligand>
        <name>chlorophyll a</name>
        <dbReference type="ChEBI" id="CHEBI:58416"/>
        <label>1</label>
    </ligand>
</feature>
<dbReference type="AlphaFoldDB" id="A0A0D3KHF4"/>
<comment type="subcellular location">
    <subcellularLocation>
        <location evidence="1">Plastid</location>
        <location evidence="1">Chloroplast</location>
    </subcellularLocation>
</comment>
<dbReference type="PaxDb" id="2903-EOD35189"/>
<organism evidence="6 7">
    <name type="scientific">Emiliania huxleyi (strain CCMP1516)</name>
    <dbReference type="NCBI Taxonomy" id="280463"/>
    <lineage>
        <taxon>Eukaryota</taxon>
        <taxon>Haptista</taxon>
        <taxon>Haptophyta</taxon>
        <taxon>Prymnesiophyceae</taxon>
        <taxon>Isochrysidales</taxon>
        <taxon>Noelaerhabdaceae</taxon>
        <taxon>Emiliania</taxon>
    </lineage>
</organism>
<dbReference type="Proteomes" id="UP000013827">
    <property type="component" value="Unassembled WGS sequence"/>
</dbReference>
<evidence type="ECO:0000256" key="1">
    <source>
        <dbReference type="ARBA" id="ARBA00004229"/>
    </source>
</evidence>
<protein>
    <recommendedName>
        <fullName evidence="8">Light harvesting protein</fullName>
    </recommendedName>
</protein>
<reference evidence="7" key="1">
    <citation type="journal article" date="2013" name="Nature">
        <title>Pan genome of the phytoplankton Emiliania underpins its global distribution.</title>
        <authorList>
            <person name="Read B.A."/>
            <person name="Kegel J."/>
            <person name="Klute M.J."/>
            <person name="Kuo A."/>
            <person name="Lefebvre S.C."/>
            <person name="Maumus F."/>
            <person name="Mayer C."/>
            <person name="Miller J."/>
            <person name="Monier A."/>
            <person name="Salamov A."/>
            <person name="Young J."/>
            <person name="Aguilar M."/>
            <person name="Claverie J.M."/>
            <person name="Frickenhaus S."/>
            <person name="Gonzalez K."/>
            <person name="Herman E.K."/>
            <person name="Lin Y.C."/>
            <person name="Napier J."/>
            <person name="Ogata H."/>
            <person name="Sarno A.F."/>
            <person name="Shmutz J."/>
            <person name="Schroeder D."/>
            <person name="de Vargas C."/>
            <person name="Verret F."/>
            <person name="von Dassow P."/>
            <person name="Valentin K."/>
            <person name="Van de Peer Y."/>
            <person name="Wheeler G."/>
            <person name="Dacks J.B."/>
            <person name="Delwiche C.F."/>
            <person name="Dyhrman S.T."/>
            <person name="Glockner G."/>
            <person name="John U."/>
            <person name="Richards T."/>
            <person name="Worden A.Z."/>
            <person name="Zhang X."/>
            <person name="Grigoriev I.V."/>
            <person name="Allen A.E."/>
            <person name="Bidle K."/>
            <person name="Borodovsky M."/>
            <person name="Bowler C."/>
            <person name="Brownlee C."/>
            <person name="Cock J.M."/>
            <person name="Elias M."/>
            <person name="Gladyshev V.N."/>
            <person name="Groth M."/>
            <person name="Guda C."/>
            <person name="Hadaegh A."/>
            <person name="Iglesias-Rodriguez M.D."/>
            <person name="Jenkins J."/>
            <person name="Jones B.M."/>
            <person name="Lawson T."/>
            <person name="Leese F."/>
            <person name="Lindquist E."/>
            <person name="Lobanov A."/>
            <person name="Lomsadze A."/>
            <person name="Malik S.B."/>
            <person name="Marsh M.E."/>
            <person name="Mackinder L."/>
            <person name="Mock T."/>
            <person name="Mueller-Roeber B."/>
            <person name="Pagarete A."/>
            <person name="Parker M."/>
            <person name="Probert I."/>
            <person name="Quesneville H."/>
            <person name="Raines C."/>
            <person name="Rensing S.A."/>
            <person name="Riano-Pachon D.M."/>
            <person name="Richier S."/>
            <person name="Rokitta S."/>
            <person name="Shiraiwa Y."/>
            <person name="Soanes D.M."/>
            <person name="van der Giezen M."/>
            <person name="Wahlund T.M."/>
            <person name="Williams B."/>
            <person name="Wilson W."/>
            <person name="Wolfe G."/>
            <person name="Wurch L.L."/>
        </authorList>
    </citation>
    <scope>NUCLEOTIDE SEQUENCE</scope>
</reference>
<dbReference type="KEGG" id="ehx:EMIHUDRAFT_363095"/>
<feature type="binding site" evidence="5">
    <location>
        <position position="74"/>
    </location>
    <ligand>
        <name>chlorophyll a</name>
        <dbReference type="ChEBI" id="CHEBI:58416"/>
        <label>1</label>
    </ligand>
</feature>
<reference evidence="6" key="2">
    <citation type="submission" date="2024-10" db="UniProtKB">
        <authorList>
            <consortium name="EnsemblProtists"/>
        </authorList>
    </citation>
    <scope>IDENTIFICATION</scope>
</reference>
<accession>A0A0D3KHF4</accession>
<proteinExistence type="predicted"/>
<dbReference type="RefSeq" id="XP_005787618.1">
    <property type="nucleotide sequence ID" value="XM_005787561.1"/>
</dbReference>
<keyword evidence="4" id="KW-0934">Plastid</keyword>
<keyword evidence="2" id="KW-0150">Chloroplast</keyword>
<dbReference type="GO" id="GO:0016168">
    <property type="term" value="F:chlorophyll binding"/>
    <property type="evidence" value="ECO:0007669"/>
    <property type="project" value="UniProtKB-KW"/>
</dbReference>
<evidence type="ECO:0000256" key="5">
    <source>
        <dbReference type="PIRSR" id="PIRSR601344-1"/>
    </source>
</evidence>
<dbReference type="InterPro" id="IPR001344">
    <property type="entry name" value="Chloro_AB-bd_pln"/>
</dbReference>
<evidence type="ECO:0000256" key="4">
    <source>
        <dbReference type="ARBA" id="ARBA00022640"/>
    </source>
</evidence>
<keyword evidence="7" id="KW-1185">Reference proteome</keyword>
<feature type="binding site" description="axial binding residue" evidence="5">
    <location>
        <position position="76"/>
    </location>
    <ligand>
        <name>chlorophyll b</name>
        <dbReference type="ChEBI" id="CHEBI:61721"/>
        <label>1</label>
    </ligand>
    <ligandPart>
        <name>Mg</name>
        <dbReference type="ChEBI" id="CHEBI:25107"/>
    </ligandPart>
</feature>
<feature type="binding site" evidence="5">
    <location>
        <position position="192"/>
    </location>
    <ligand>
        <name>chlorophyll a</name>
        <dbReference type="ChEBI" id="CHEBI:58416"/>
        <label>1</label>
    </ligand>
</feature>
<dbReference type="OMA" id="IAGTHYM"/>
<evidence type="ECO:0000256" key="3">
    <source>
        <dbReference type="ARBA" id="ARBA00022531"/>
    </source>
</evidence>
<feature type="binding site" evidence="5">
    <location>
        <position position="71"/>
    </location>
    <ligand>
        <name>chlorophyll a</name>
        <dbReference type="ChEBI" id="CHEBI:58416"/>
        <label>1</label>
    </ligand>
</feature>
<dbReference type="SUPFAM" id="SSF103511">
    <property type="entry name" value="Chlorophyll a-b binding protein"/>
    <property type="match status" value="1"/>
</dbReference>